<sequence length="454" mass="49753">MPAGITVEPVLLIYMLATFMQYAIFQDLVYKKVCQGRPSLTLEDCQDLSSLNNTSELEIIQKSSSLWILISTVSLIIPSIIVCNFLGAYSDTHGRKLPLVLPSVGMILSSIVYMVMSTYPEVPIDYIILASIISGLFGGFVSCIMAVVSYVTTISTAELRTMRVGLLESMTFVGGTIGPFIGGAIFRASNSHTFVFLAILCCHSLICFYVIFVIPEVSPPQSVGTTSKSCARYLSCEDFIGSVKTVTKKRDEHRRTIIILLLIASFVVMSVTAGETAVAFLYTHNYPLLWDYELYSYYFGLQYGLEALALLVVMPLARRYFVNDVILAVVGLLSKFFGLVLHGLSTNTAMMFSVAVVSIFSSLCIPVFRAQLSVMVDASEQGKLFAFVASMENLCTLFGTLMFNGLYPATLSFFSGFVFEFGAGLLAIPLILVGFVSFLMKRGSPALPDCIQQD</sequence>
<feature type="transmembrane region" description="Helical" evidence="5">
    <location>
        <begin position="126"/>
        <end position="152"/>
    </location>
</feature>
<evidence type="ECO:0000259" key="6">
    <source>
        <dbReference type="PROSITE" id="PS50850"/>
    </source>
</evidence>
<dbReference type="Pfam" id="PF07690">
    <property type="entry name" value="MFS_1"/>
    <property type="match status" value="1"/>
</dbReference>
<feature type="transmembrane region" description="Helical" evidence="5">
    <location>
        <begin position="99"/>
        <end position="120"/>
    </location>
</feature>
<feature type="transmembrane region" description="Helical" evidence="5">
    <location>
        <begin position="194"/>
        <end position="214"/>
    </location>
</feature>
<feature type="transmembrane region" description="Helical" evidence="5">
    <location>
        <begin position="257"/>
        <end position="282"/>
    </location>
</feature>
<keyword evidence="2 5" id="KW-0812">Transmembrane</keyword>
<comment type="subcellular location">
    <subcellularLocation>
        <location evidence="1">Membrane</location>
        <topology evidence="1">Multi-pass membrane protein</topology>
    </subcellularLocation>
</comment>
<dbReference type="GO" id="GO:0016020">
    <property type="term" value="C:membrane"/>
    <property type="evidence" value="ECO:0007669"/>
    <property type="project" value="UniProtKB-SubCell"/>
</dbReference>
<proteinExistence type="predicted"/>
<feature type="transmembrane region" description="Helical" evidence="5">
    <location>
        <begin position="413"/>
        <end position="439"/>
    </location>
</feature>
<evidence type="ECO:0000256" key="2">
    <source>
        <dbReference type="ARBA" id="ARBA00022692"/>
    </source>
</evidence>
<evidence type="ECO:0000256" key="5">
    <source>
        <dbReference type="SAM" id="Phobius"/>
    </source>
</evidence>
<feature type="transmembrane region" description="Helical" evidence="5">
    <location>
        <begin position="164"/>
        <end position="188"/>
    </location>
</feature>
<dbReference type="PANTHER" id="PTHR23507">
    <property type="entry name" value="ZGC:174356"/>
    <property type="match status" value="1"/>
</dbReference>
<feature type="transmembrane region" description="Helical" evidence="5">
    <location>
        <begin position="7"/>
        <end position="25"/>
    </location>
</feature>
<keyword evidence="8" id="KW-1185">Reference proteome</keyword>
<feature type="transmembrane region" description="Helical" evidence="5">
    <location>
        <begin position="294"/>
        <end position="313"/>
    </location>
</feature>
<comment type="caution">
    <text evidence="7">The sequence shown here is derived from an EMBL/GenBank/DDBJ whole genome shotgun (WGS) entry which is preliminary data.</text>
</comment>
<evidence type="ECO:0000256" key="3">
    <source>
        <dbReference type="ARBA" id="ARBA00022989"/>
    </source>
</evidence>
<dbReference type="EMBL" id="JAVRJZ010000009">
    <property type="protein sequence ID" value="KAK2719034.1"/>
    <property type="molecule type" value="Genomic_DNA"/>
</dbReference>
<feature type="transmembrane region" description="Helical" evidence="5">
    <location>
        <begin position="384"/>
        <end position="407"/>
    </location>
</feature>
<evidence type="ECO:0000313" key="8">
    <source>
        <dbReference type="Proteomes" id="UP001187531"/>
    </source>
</evidence>
<organism evidence="7 8">
    <name type="scientific">Artemia franciscana</name>
    <name type="common">Brine shrimp</name>
    <name type="synonym">Artemia sanfranciscana</name>
    <dbReference type="NCBI Taxonomy" id="6661"/>
    <lineage>
        <taxon>Eukaryota</taxon>
        <taxon>Metazoa</taxon>
        <taxon>Ecdysozoa</taxon>
        <taxon>Arthropoda</taxon>
        <taxon>Crustacea</taxon>
        <taxon>Branchiopoda</taxon>
        <taxon>Anostraca</taxon>
        <taxon>Artemiidae</taxon>
        <taxon>Artemia</taxon>
    </lineage>
</organism>
<evidence type="ECO:0000256" key="4">
    <source>
        <dbReference type="ARBA" id="ARBA00023136"/>
    </source>
</evidence>
<feature type="transmembrane region" description="Helical" evidence="5">
    <location>
        <begin position="350"/>
        <end position="372"/>
    </location>
</feature>
<name>A0AA88I2U0_ARTSF</name>
<feature type="domain" description="Major facilitator superfamily (MFS) profile" evidence="6">
    <location>
        <begin position="10"/>
        <end position="441"/>
    </location>
</feature>
<gene>
    <name evidence="7" type="ORF">QYM36_006152</name>
</gene>
<dbReference type="AlphaFoldDB" id="A0AA88I2U0"/>
<dbReference type="PANTHER" id="PTHR23507:SF1">
    <property type="entry name" value="FI18259P1-RELATED"/>
    <property type="match status" value="1"/>
</dbReference>
<dbReference type="InterPro" id="IPR011701">
    <property type="entry name" value="MFS"/>
</dbReference>
<feature type="transmembrane region" description="Helical" evidence="5">
    <location>
        <begin position="66"/>
        <end position="87"/>
    </location>
</feature>
<reference evidence="7" key="1">
    <citation type="submission" date="2023-07" db="EMBL/GenBank/DDBJ databases">
        <title>Chromosome-level genome assembly of Artemia franciscana.</title>
        <authorList>
            <person name="Jo E."/>
        </authorList>
    </citation>
    <scope>NUCLEOTIDE SEQUENCE</scope>
    <source>
        <tissue evidence="7">Whole body</tissue>
    </source>
</reference>
<dbReference type="InterPro" id="IPR020846">
    <property type="entry name" value="MFS_dom"/>
</dbReference>
<dbReference type="SUPFAM" id="SSF103473">
    <property type="entry name" value="MFS general substrate transporter"/>
    <property type="match status" value="1"/>
</dbReference>
<dbReference type="Proteomes" id="UP001187531">
    <property type="component" value="Unassembled WGS sequence"/>
</dbReference>
<accession>A0AA88I2U0</accession>
<protein>
    <recommendedName>
        <fullName evidence="6">Major facilitator superfamily (MFS) profile domain-containing protein</fullName>
    </recommendedName>
</protein>
<dbReference type="InterPro" id="IPR036259">
    <property type="entry name" value="MFS_trans_sf"/>
</dbReference>
<keyword evidence="4 5" id="KW-0472">Membrane</keyword>
<keyword evidence="3 5" id="KW-1133">Transmembrane helix</keyword>
<dbReference type="PROSITE" id="PS50850">
    <property type="entry name" value="MFS"/>
    <property type="match status" value="1"/>
</dbReference>
<dbReference type="GO" id="GO:0022857">
    <property type="term" value="F:transmembrane transporter activity"/>
    <property type="evidence" value="ECO:0007669"/>
    <property type="project" value="InterPro"/>
</dbReference>
<feature type="transmembrane region" description="Helical" evidence="5">
    <location>
        <begin position="325"/>
        <end position="344"/>
    </location>
</feature>
<dbReference type="Gene3D" id="1.20.1250.20">
    <property type="entry name" value="MFS general substrate transporter like domains"/>
    <property type="match status" value="1"/>
</dbReference>
<evidence type="ECO:0000256" key="1">
    <source>
        <dbReference type="ARBA" id="ARBA00004141"/>
    </source>
</evidence>
<evidence type="ECO:0000313" key="7">
    <source>
        <dbReference type="EMBL" id="KAK2719034.1"/>
    </source>
</evidence>